<dbReference type="Pfam" id="PF17921">
    <property type="entry name" value="Integrase_H2C2"/>
    <property type="match status" value="1"/>
</dbReference>
<dbReference type="GeneID" id="108864072"/>
<dbReference type="EC" id="2.7.7.49" evidence="1"/>
<dbReference type="GO" id="GO:0003964">
    <property type="term" value="F:RNA-directed DNA polymerase activity"/>
    <property type="evidence" value="ECO:0007669"/>
    <property type="project" value="UniProtKB-EC"/>
</dbReference>
<evidence type="ECO:0000313" key="4">
    <source>
        <dbReference type="RefSeq" id="XP_018494515.1"/>
    </source>
</evidence>
<dbReference type="PANTHER" id="PTHR37984">
    <property type="entry name" value="PROTEIN CBG26694"/>
    <property type="match status" value="1"/>
</dbReference>
<dbReference type="PROSITE" id="PS50994">
    <property type="entry name" value="INTEGRASE"/>
    <property type="match status" value="1"/>
</dbReference>
<feature type="domain" description="Integrase catalytic" evidence="2">
    <location>
        <begin position="156"/>
        <end position="258"/>
    </location>
</feature>
<gene>
    <name evidence="4" type="primary">LOC108864072</name>
</gene>
<accession>A0AAJ7L3B9</accession>
<dbReference type="GO" id="GO:0015074">
    <property type="term" value="P:DNA integration"/>
    <property type="evidence" value="ECO:0007669"/>
    <property type="project" value="InterPro"/>
</dbReference>
<evidence type="ECO:0000256" key="1">
    <source>
        <dbReference type="ARBA" id="ARBA00012493"/>
    </source>
</evidence>
<dbReference type="PANTHER" id="PTHR37984:SF5">
    <property type="entry name" value="PROTEIN NYNRIN-LIKE"/>
    <property type="match status" value="1"/>
</dbReference>
<dbReference type="SUPFAM" id="SSF53098">
    <property type="entry name" value="Ribonuclease H-like"/>
    <property type="match status" value="1"/>
</dbReference>
<dbReference type="KEGG" id="goe:108864072"/>
<evidence type="ECO:0000313" key="3">
    <source>
        <dbReference type="Proteomes" id="UP000694867"/>
    </source>
</evidence>
<dbReference type="InterPro" id="IPR050951">
    <property type="entry name" value="Retrovirus_Pol_polyprotein"/>
</dbReference>
<proteinExistence type="predicted"/>
<dbReference type="InterPro" id="IPR012337">
    <property type="entry name" value="RNaseH-like_sf"/>
</dbReference>
<keyword evidence="3" id="KW-1185">Reference proteome</keyword>
<protein>
    <recommendedName>
        <fullName evidence="1">RNA-directed DNA polymerase</fullName>
        <ecNumber evidence="1">2.7.7.49</ecNumber>
    </recommendedName>
</protein>
<sequence>MSDKALKKELESGNEYRMLQSSDESIRERIGILEKARVERSRGELNLVQDFMMLKGVLFKVIDGRRLFVVSNAMRKYILVMAHDKAGHFGMDETMELIRRVYWFPRMREYVAHHLKMCIECIFNKEQSSRREGMCNVIRPERRPFEKVFVDHAVPATTAAGLIKFLERVFMTYGRPTRLVSDRGTAHTAKSFEEFLIANGVKHVLVSTQHPQSQGQAVEEVQEKVWTPAREVQEAVIEQIEKAQDRYAYYYDRKRRPH</sequence>
<reference evidence="4" key="1">
    <citation type="submission" date="2025-08" db="UniProtKB">
        <authorList>
            <consortium name="RefSeq"/>
        </authorList>
    </citation>
    <scope>IDENTIFICATION</scope>
</reference>
<dbReference type="Proteomes" id="UP000694867">
    <property type="component" value="Unplaced"/>
</dbReference>
<dbReference type="InterPro" id="IPR041588">
    <property type="entry name" value="Integrase_H2C2"/>
</dbReference>
<dbReference type="InterPro" id="IPR036397">
    <property type="entry name" value="RNaseH_sf"/>
</dbReference>
<evidence type="ECO:0000259" key="2">
    <source>
        <dbReference type="PROSITE" id="PS50994"/>
    </source>
</evidence>
<dbReference type="Gene3D" id="1.10.340.70">
    <property type="match status" value="1"/>
</dbReference>
<dbReference type="RefSeq" id="XP_018494515.1">
    <property type="nucleotide sequence ID" value="XM_018638999.1"/>
</dbReference>
<dbReference type="GO" id="GO:0003676">
    <property type="term" value="F:nucleic acid binding"/>
    <property type="evidence" value="ECO:0007669"/>
    <property type="project" value="InterPro"/>
</dbReference>
<organism evidence="3 4">
    <name type="scientific">Galendromus occidentalis</name>
    <name type="common">western predatory mite</name>
    <dbReference type="NCBI Taxonomy" id="34638"/>
    <lineage>
        <taxon>Eukaryota</taxon>
        <taxon>Metazoa</taxon>
        <taxon>Ecdysozoa</taxon>
        <taxon>Arthropoda</taxon>
        <taxon>Chelicerata</taxon>
        <taxon>Arachnida</taxon>
        <taxon>Acari</taxon>
        <taxon>Parasitiformes</taxon>
        <taxon>Mesostigmata</taxon>
        <taxon>Gamasina</taxon>
        <taxon>Phytoseioidea</taxon>
        <taxon>Phytoseiidae</taxon>
        <taxon>Typhlodrominae</taxon>
        <taxon>Galendromus</taxon>
    </lineage>
</organism>
<dbReference type="Gene3D" id="3.30.420.10">
    <property type="entry name" value="Ribonuclease H-like superfamily/Ribonuclease H"/>
    <property type="match status" value="1"/>
</dbReference>
<dbReference type="AlphaFoldDB" id="A0AAJ7L3B9"/>
<dbReference type="InterPro" id="IPR001584">
    <property type="entry name" value="Integrase_cat-core"/>
</dbReference>
<name>A0AAJ7L3B9_9ACAR</name>